<evidence type="ECO:0000313" key="3">
    <source>
        <dbReference type="Proteomes" id="UP000027192"/>
    </source>
</evidence>
<sequence length="87" mass="9586">MRPLIGLAFGLMANTALAVEDYSHCQQQSDNALCKAYLAGFQQGLASARTQQEEVSGNFVARALEQRAGERYRHPLTSEKEPDAKTE</sequence>
<dbReference type="RefSeq" id="WP_036755258.1">
    <property type="nucleotide sequence ID" value="NZ_JAGSGC010000001.1"/>
</dbReference>
<feature type="chain" id="PRO_5001630653" evidence="1">
    <location>
        <begin position="19"/>
        <end position="87"/>
    </location>
</feature>
<evidence type="ECO:0000256" key="1">
    <source>
        <dbReference type="SAM" id="SignalP"/>
    </source>
</evidence>
<dbReference type="AlphaFoldDB" id="A0A066RRZ9"/>
<dbReference type="STRING" id="1654360.EA58_17305"/>
<evidence type="ECO:0000313" key="2">
    <source>
        <dbReference type="EMBL" id="KDM90482.1"/>
    </source>
</evidence>
<dbReference type="EMBL" id="JMIB01000032">
    <property type="protein sequence ID" value="KDM90482.1"/>
    <property type="molecule type" value="Genomic_DNA"/>
</dbReference>
<name>A0A066RRZ9_9GAMM</name>
<gene>
    <name evidence="2" type="ORF">EA58_17305</name>
</gene>
<accession>A0A066RRZ9</accession>
<proteinExistence type="predicted"/>
<dbReference type="OrthoDB" id="5828077at2"/>
<organism evidence="2 3">
    <name type="scientific">Photobacterium galatheae</name>
    <dbReference type="NCBI Taxonomy" id="1654360"/>
    <lineage>
        <taxon>Bacteria</taxon>
        <taxon>Pseudomonadati</taxon>
        <taxon>Pseudomonadota</taxon>
        <taxon>Gammaproteobacteria</taxon>
        <taxon>Vibrionales</taxon>
        <taxon>Vibrionaceae</taxon>
        <taxon>Photobacterium</taxon>
    </lineage>
</organism>
<dbReference type="Proteomes" id="UP000027192">
    <property type="component" value="Unassembled WGS sequence"/>
</dbReference>
<reference evidence="2 3" key="1">
    <citation type="submission" date="2014-04" db="EMBL/GenBank/DDBJ databases">
        <title>Draft genome sequence of Photobacterium halotolerans S2753: a solonamide, ngercheumicin and holomycin producer.</title>
        <authorList>
            <person name="Machado H.R."/>
            <person name="Gram L."/>
        </authorList>
    </citation>
    <scope>NUCLEOTIDE SEQUENCE [LARGE SCALE GENOMIC DNA]</scope>
    <source>
        <strain evidence="2 3">S2753</strain>
    </source>
</reference>
<keyword evidence="3" id="KW-1185">Reference proteome</keyword>
<keyword evidence="1" id="KW-0732">Signal</keyword>
<feature type="signal peptide" evidence="1">
    <location>
        <begin position="1"/>
        <end position="18"/>
    </location>
</feature>
<comment type="caution">
    <text evidence="2">The sequence shown here is derived from an EMBL/GenBank/DDBJ whole genome shotgun (WGS) entry which is preliminary data.</text>
</comment>
<protein>
    <submittedName>
        <fullName evidence="2">Uncharacterized protein</fullName>
    </submittedName>
</protein>